<feature type="transmembrane region" description="Helical" evidence="1">
    <location>
        <begin position="465"/>
        <end position="486"/>
    </location>
</feature>
<accession>A0A0F9T764</accession>
<sequence length="594" mass="62211">MVDKKLGIKITAKDQASGVLKKLNSGLKTLAKAAAGVAAAFAGIAFALSKAVALSNVQEKAEIKLANALKSLGANTQETRDGLTDFASSLQKTTTFGDEAIIGVEALLASLGRLEGEGLKRATEATLDMAASLDQDLNAAAIIMAKAAGGMVSSLGRYGIQVDASLSQTDQFSQALDIMKEKMGGTAAAIALTFQGKLKQANDVLGDFQEQIGFSVTKSETWIEILDLIKARLIAWTDVLKDNDDVMIEFGKTTGRVFLLVVEAGVKLSRVLLNIAFVLAATRSLARPANKEFEATADKFSAMLDGAVSLDDALDELQKRIEALGKSAGPDLGEGLNTELTEAQQHVLDLKEAVKATGLVTQEQLVERVKQLKLAWEAANLEFDVTSQNAELLAANMLRLTELANELRELGIDVGSAFAKAGVTIKNKVGGGLQFAANLAAQFSATLTRAALQGDLSFQKFFKQLLIDLAAAIVQATILAAILSAVGGGAFGSIFKGFFGIAGAGKGGIVPGFQRGGIVPGVDTGRDTVLAGLRPGELVLPPEVTRAIVDAVNRPAATATFNFAGATGLEDLFEDINSLVERRGFTLLATETVP</sequence>
<reference evidence="2" key="1">
    <citation type="journal article" date="2015" name="Nature">
        <title>Complex archaea that bridge the gap between prokaryotes and eukaryotes.</title>
        <authorList>
            <person name="Spang A."/>
            <person name="Saw J.H."/>
            <person name="Jorgensen S.L."/>
            <person name="Zaremba-Niedzwiedzka K."/>
            <person name="Martijn J."/>
            <person name="Lind A.E."/>
            <person name="van Eijk R."/>
            <person name="Schleper C."/>
            <person name="Guy L."/>
            <person name="Ettema T.J."/>
        </authorList>
    </citation>
    <scope>NUCLEOTIDE SEQUENCE</scope>
</reference>
<evidence type="ECO:0000256" key="1">
    <source>
        <dbReference type="SAM" id="Phobius"/>
    </source>
</evidence>
<dbReference type="AlphaFoldDB" id="A0A0F9T764"/>
<evidence type="ECO:0000313" key="2">
    <source>
        <dbReference type="EMBL" id="KKN70762.1"/>
    </source>
</evidence>
<keyword evidence="1" id="KW-0812">Transmembrane</keyword>
<name>A0A0F9T764_9ZZZZ</name>
<comment type="caution">
    <text evidence="2">The sequence shown here is derived from an EMBL/GenBank/DDBJ whole genome shotgun (WGS) entry which is preliminary data.</text>
</comment>
<gene>
    <name evidence="2" type="ORF">LCGC14_0427570</name>
</gene>
<dbReference type="EMBL" id="LAZR01000397">
    <property type="protein sequence ID" value="KKN70762.1"/>
    <property type="molecule type" value="Genomic_DNA"/>
</dbReference>
<organism evidence="2">
    <name type="scientific">marine sediment metagenome</name>
    <dbReference type="NCBI Taxonomy" id="412755"/>
    <lineage>
        <taxon>unclassified sequences</taxon>
        <taxon>metagenomes</taxon>
        <taxon>ecological metagenomes</taxon>
    </lineage>
</organism>
<protein>
    <recommendedName>
        <fullName evidence="3">Bacteriophage tail tape measure C-terminal domain-containing protein</fullName>
    </recommendedName>
</protein>
<evidence type="ECO:0008006" key="3">
    <source>
        <dbReference type="Google" id="ProtNLM"/>
    </source>
</evidence>
<keyword evidence="1" id="KW-0472">Membrane</keyword>
<proteinExistence type="predicted"/>
<keyword evidence="1" id="KW-1133">Transmembrane helix</keyword>